<proteinExistence type="predicted"/>
<gene>
    <name evidence="7" type="ORF">HBE96_23535</name>
</gene>
<evidence type="ECO:0000256" key="4">
    <source>
        <dbReference type="ARBA" id="ARBA00023136"/>
    </source>
</evidence>
<evidence type="ECO:0000256" key="3">
    <source>
        <dbReference type="ARBA" id="ARBA00022989"/>
    </source>
</evidence>
<organism evidence="7 8">
    <name type="scientific">Clostridium muellerianum</name>
    <dbReference type="NCBI Taxonomy" id="2716538"/>
    <lineage>
        <taxon>Bacteria</taxon>
        <taxon>Bacillati</taxon>
        <taxon>Bacillota</taxon>
        <taxon>Clostridia</taxon>
        <taxon>Eubacteriales</taxon>
        <taxon>Clostridiaceae</taxon>
        <taxon>Clostridium</taxon>
    </lineage>
</organism>
<comment type="caution">
    <text evidence="7">The sequence shown here is derived from an EMBL/GenBank/DDBJ whole genome shotgun (WGS) entry which is preliminary data.</text>
</comment>
<evidence type="ECO:0000256" key="1">
    <source>
        <dbReference type="ARBA" id="ARBA00004141"/>
    </source>
</evidence>
<dbReference type="EMBL" id="JABBNI010000065">
    <property type="protein sequence ID" value="NMM65553.1"/>
    <property type="molecule type" value="Genomic_DNA"/>
</dbReference>
<evidence type="ECO:0000256" key="5">
    <source>
        <dbReference type="SAM" id="Phobius"/>
    </source>
</evidence>
<keyword evidence="3 5" id="KW-1133">Transmembrane helix</keyword>
<feature type="transmembrane region" description="Helical" evidence="5">
    <location>
        <begin position="17"/>
        <end position="36"/>
    </location>
</feature>
<name>A0A7Y0HS76_9CLOT</name>
<evidence type="ECO:0000259" key="6">
    <source>
        <dbReference type="Pfam" id="PF12698"/>
    </source>
</evidence>
<keyword evidence="4 5" id="KW-0472">Membrane</keyword>
<dbReference type="GO" id="GO:0016020">
    <property type="term" value="C:membrane"/>
    <property type="evidence" value="ECO:0007669"/>
    <property type="project" value="UniProtKB-SubCell"/>
</dbReference>
<feature type="domain" description="ABC-2 type transporter transmembrane" evidence="6">
    <location>
        <begin position="195"/>
        <end position="396"/>
    </location>
</feature>
<accession>A0A7Y0HS76</accession>
<feature type="transmembrane region" description="Helical" evidence="5">
    <location>
        <begin position="380"/>
        <end position="403"/>
    </location>
</feature>
<reference evidence="7 8" key="2">
    <citation type="submission" date="2020-06" db="EMBL/GenBank/DDBJ databases">
        <title>Complete Genome Sequence of Clostridium muelleri sp. nov. P21T, an Acid-Alcohol Producing Acetogen Isolated from Old Hay.</title>
        <authorList>
            <person name="Duncan K.E."/>
            <person name="Tanner R.S."/>
        </authorList>
    </citation>
    <scope>NUCLEOTIDE SEQUENCE [LARGE SCALE GENOMIC DNA]</scope>
    <source>
        <strain evidence="7 8">P21</strain>
    </source>
</reference>
<comment type="subcellular location">
    <subcellularLocation>
        <location evidence="1">Membrane</location>
        <topology evidence="1">Multi-pass membrane protein</topology>
    </subcellularLocation>
</comment>
<dbReference type="Pfam" id="PF12698">
    <property type="entry name" value="ABC2_membrane_3"/>
    <property type="match status" value="1"/>
</dbReference>
<keyword evidence="2 5" id="KW-0812">Transmembrane</keyword>
<dbReference type="GO" id="GO:0140359">
    <property type="term" value="F:ABC-type transporter activity"/>
    <property type="evidence" value="ECO:0007669"/>
    <property type="project" value="InterPro"/>
</dbReference>
<evidence type="ECO:0000313" key="8">
    <source>
        <dbReference type="Proteomes" id="UP000537131"/>
    </source>
</evidence>
<protein>
    <submittedName>
        <fullName evidence="7">ABC transporter permease</fullName>
    </submittedName>
</protein>
<dbReference type="InterPro" id="IPR013525">
    <property type="entry name" value="ABC2_TM"/>
</dbReference>
<sequence length="408" mass="46267">MEVFFQELKRQLNFKRLLTYVLISIMLAGLWAWFIVGGATEDFMQTGCYKGYKGKSAIEAAAKDRNVTAGEMTEDKFQRGCDALLHSLKGDKDSDIVMSKDLLKHAVYADILVMQELRLRNMRGESTKDLLHIQKDAGKHFYENEDLYYRNYIDKNAHNQREKDLALSTWHKAKKPYIYYSGFKQWDEGIGHMMIFSFVLMVMVGIFAGSIIAKDKENGMDEIIKATTKGRKSLTAAKIVIPWIMASIIYLCGVGVYVILLNQSLPHDALNTSIQVSGKSFFPYNEGELLKKLFIFGAVGILTIASFATWISSIVKKSSRAIEFCILTILGAFLFGIFININSPVINVIKMLLPGEVVFSYLEFVELVKFPMTTILGKVFWMPSILLMVSGITFLISTVFTALNYRRR</sequence>
<feature type="transmembrane region" description="Helical" evidence="5">
    <location>
        <begin position="324"/>
        <end position="341"/>
    </location>
</feature>
<reference evidence="7 8" key="1">
    <citation type="submission" date="2020-04" db="EMBL/GenBank/DDBJ databases">
        <authorList>
            <person name="Doyle D.A."/>
        </authorList>
    </citation>
    <scope>NUCLEOTIDE SEQUENCE [LARGE SCALE GENOMIC DNA]</scope>
    <source>
        <strain evidence="7 8">P21</strain>
    </source>
</reference>
<feature type="transmembrane region" description="Helical" evidence="5">
    <location>
        <begin position="234"/>
        <end position="260"/>
    </location>
</feature>
<keyword evidence="8" id="KW-1185">Reference proteome</keyword>
<evidence type="ECO:0000256" key="2">
    <source>
        <dbReference type="ARBA" id="ARBA00022692"/>
    </source>
</evidence>
<feature type="transmembrane region" description="Helical" evidence="5">
    <location>
        <begin position="190"/>
        <end position="213"/>
    </location>
</feature>
<feature type="transmembrane region" description="Helical" evidence="5">
    <location>
        <begin position="293"/>
        <end position="312"/>
    </location>
</feature>
<dbReference type="RefSeq" id="WP_169300133.1">
    <property type="nucleotide sequence ID" value="NZ_JABBNI010000065.1"/>
</dbReference>
<dbReference type="AlphaFoldDB" id="A0A7Y0HS76"/>
<dbReference type="Proteomes" id="UP000537131">
    <property type="component" value="Unassembled WGS sequence"/>
</dbReference>
<evidence type="ECO:0000313" key="7">
    <source>
        <dbReference type="EMBL" id="NMM65553.1"/>
    </source>
</evidence>